<feature type="domain" description="GIY-YIG" evidence="3">
    <location>
        <begin position="11"/>
        <end position="102"/>
    </location>
</feature>
<comment type="cofactor">
    <cofactor evidence="1">
        <name>Mg(2+)</name>
        <dbReference type="ChEBI" id="CHEBI:18420"/>
    </cofactor>
</comment>
<reference evidence="5" key="1">
    <citation type="submission" date="2020-05" db="EMBL/GenBank/DDBJ databases">
        <authorList>
            <person name="Chiriac C."/>
            <person name="Salcher M."/>
            <person name="Ghai R."/>
            <person name="Kavagutti S V."/>
        </authorList>
    </citation>
    <scope>NUCLEOTIDE SEQUENCE</scope>
</reference>
<keyword evidence="2" id="KW-0460">Magnesium</keyword>
<evidence type="ECO:0000313" key="6">
    <source>
        <dbReference type="EMBL" id="CAB4177143.1"/>
    </source>
</evidence>
<dbReference type="Gene3D" id="3.40.1440.10">
    <property type="entry name" value="GIY-YIG endonuclease"/>
    <property type="match status" value="1"/>
</dbReference>
<evidence type="ECO:0000256" key="2">
    <source>
        <dbReference type="ARBA" id="ARBA00022842"/>
    </source>
</evidence>
<dbReference type="EMBL" id="LR796858">
    <property type="protein sequence ID" value="CAB4170905.1"/>
    <property type="molecule type" value="Genomic_DNA"/>
</dbReference>
<dbReference type="PROSITE" id="PS50164">
    <property type="entry name" value="GIY_YIG"/>
    <property type="match status" value="1"/>
</dbReference>
<dbReference type="SUPFAM" id="SSF82771">
    <property type="entry name" value="GIY-YIG endonuclease"/>
    <property type="match status" value="1"/>
</dbReference>
<evidence type="ECO:0000313" key="5">
    <source>
        <dbReference type="EMBL" id="CAB4170905.1"/>
    </source>
</evidence>
<proteinExistence type="predicted"/>
<accession>A0A6J5PNX1</accession>
<evidence type="ECO:0000313" key="4">
    <source>
        <dbReference type="EMBL" id="CAB4167877.1"/>
    </source>
</evidence>
<dbReference type="EMBL" id="LR797534">
    <property type="protein sequence ID" value="CAB4223061.1"/>
    <property type="molecule type" value="Genomic_DNA"/>
</dbReference>
<name>A0A6J5PNX1_9CAUD</name>
<evidence type="ECO:0000259" key="3">
    <source>
        <dbReference type="PROSITE" id="PS50164"/>
    </source>
</evidence>
<dbReference type="EMBL" id="LR796944">
    <property type="protein sequence ID" value="CAB4177143.1"/>
    <property type="molecule type" value="Genomic_DNA"/>
</dbReference>
<gene>
    <name evidence="7" type="ORF">UFOVP1666_104</name>
    <name evidence="4" type="ORF">UFOVP867_59</name>
    <name evidence="5" type="ORF">UFOVP913_139</name>
    <name evidence="6" type="ORF">UFOVP993_192</name>
</gene>
<evidence type="ECO:0000313" key="7">
    <source>
        <dbReference type="EMBL" id="CAB4223061.1"/>
    </source>
</evidence>
<evidence type="ECO:0000256" key="1">
    <source>
        <dbReference type="ARBA" id="ARBA00001946"/>
    </source>
</evidence>
<dbReference type="InterPro" id="IPR035901">
    <property type="entry name" value="GIY-YIG_endonuc_sf"/>
</dbReference>
<dbReference type="EMBL" id="LR796815">
    <property type="protein sequence ID" value="CAB4167877.1"/>
    <property type="molecule type" value="Genomic_DNA"/>
</dbReference>
<sequence length="109" mass="12440">MARSRKRRSDSRHIVYVITNEVTNENYIGITVGHTKKTLRARIQKHVWRALNESKGWAICDSIINHGVEAHKYGILAVIRGKIEAHAVERDLISKYLPVLNSTGIRNLI</sequence>
<organism evidence="5">
    <name type="scientific">uncultured Caudovirales phage</name>
    <dbReference type="NCBI Taxonomy" id="2100421"/>
    <lineage>
        <taxon>Viruses</taxon>
        <taxon>Duplodnaviria</taxon>
        <taxon>Heunggongvirae</taxon>
        <taxon>Uroviricota</taxon>
        <taxon>Caudoviricetes</taxon>
        <taxon>Peduoviridae</taxon>
        <taxon>Maltschvirus</taxon>
        <taxon>Maltschvirus maltsch</taxon>
    </lineage>
</organism>
<protein>
    <submittedName>
        <fullName evidence="5">GIY-YIG nuclease superfamily</fullName>
    </submittedName>
</protein>
<dbReference type="InterPro" id="IPR000305">
    <property type="entry name" value="GIY-YIG_endonuc"/>
</dbReference>